<protein>
    <submittedName>
        <fullName evidence="7">Inner-membrane translocator</fullName>
    </submittedName>
</protein>
<evidence type="ECO:0000256" key="4">
    <source>
        <dbReference type="ARBA" id="ARBA00022989"/>
    </source>
</evidence>
<dbReference type="Pfam" id="PF02653">
    <property type="entry name" value="BPD_transp_2"/>
    <property type="match status" value="1"/>
</dbReference>
<keyword evidence="3 6" id="KW-0812">Transmembrane</keyword>
<dbReference type="PANTHER" id="PTHR32196:SF72">
    <property type="entry name" value="RIBOSE IMPORT PERMEASE PROTEIN RBSC"/>
    <property type="match status" value="1"/>
</dbReference>
<reference evidence="7 8" key="2">
    <citation type="journal article" date="2010" name="Stand. Genomic Sci.">
        <title>Complete genome sequence of Sebaldella termitidis type strain (NCTC 11300).</title>
        <authorList>
            <person name="Harmon-Smith M."/>
            <person name="Celia L."/>
            <person name="Chertkov O."/>
            <person name="Lapidus A."/>
            <person name="Copeland A."/>
            <person name="Glavina Del Rio T."/>
            <person name="Nolan M."/>
            <person name="Lucas S."/>
            <person name="Tice H."/>
            <person name="Cheng J.F."/>
            <person name="Han C."/>
            <person name="Detter J.C."/>
            <person name="Bruce D."/>
            <person name="Goodwin L."/>
            <person name="Pitluck S."/>
            <person name="Pati A."/>
            <person name="Liolios K."/>
            <person name="Ivanova N."/>
            <person name="Mavromatis K."/>
            <person name="Mikhailova N."/>
            <person name="Chen A."/>
            <person name="Palaniappan K."/>
            <person name="Land M."/>
            <person name="Hauser L."/>
            <person name="Chang Y.J."/>
            <person name="Jeffries C.D."/>
            <person name="Brettin T."/>
            <person name="Goker M."/>
            <person name="Beck B."/>
            <person name="Bristow J."/>
            <person name="Eisen J.A."/>
            <person name="Markowitz V."/>
            <person name="Hugenholtz P."/>
            <person name="Kyrpides N.C."/>
            <person name="Klenk H.P."/>
            <person name="Chen F."/>
        </authorList>
    </citation>
    <scope>NUCLEOTIDE SEQUENCE [LARGE SCALE GENOMIC DNA]</scope>
    <source>
        <strain evidence="8">ATCC 33386 / NCTC 11300</strain>
    </source>
</reference>
<organism evidence="7 8">
    <name type="scientific">Sebaldella termitidis (strain ATCC 33386 / NCTC 11300)</name>
    <dbReference type="NCBI Taxonomy" id="526218"/>
    <lineage>
        <taxon>Bacteria</taxon>
        <taxon>Fusobacteriati</taxon>
        <taxon>Fusobacteriota</taxon>
        <taxon>Fusobacteriia</taxon>
        <taxon>Fusobacteriales</taxon>
        <taxon>Leptotrichiaceae</taxon>
        <taxon>Sebaldella</taxon>
    </lineage>
</organism>
<keyword evidence="2" id="KW-1003">Cell membrane</keyword>
<feature type="transmembrane region" description="Helical" evidence="6">
    <location>
        <begin position="159"/>
        <end position="180"/>
    </location>
</feature>
<dbReference type="CDD" id="cd06579">
    <property type="entry name" value="TM_PBP1_transp_AraH_like"/>
    <property type="match status" value="1"/>
</dbReference>
<evidence type="ECO:0000313" key="8">
    <source>
        <dbReference type="Proteomes" id="UP000000845"/>
    </source>
</evidence>
<keyword evidence="8" id="KW-1185">Reference proteome</keyword>
<feature type="transmembrane region" description="Helical" evidence="6">
    <location>
        <begin position="120"/>
        <end position="139"/>
    </location>
</feature>
<dbReference type="STRING" id="526218.Sterm_3539"/>
<evidence type="ECO:0000256" key="5">
    <source>
        <dbReference type="ARBA" id="ARBA00023136"/>
    </source>
</evidence>
<dbReference type="EMBL" id="CP001739">
    <property type="protein sequence ID" value="ACZ10373.1"/>
    <property type="molecule type" value="Genomic_DNA"/>
</dbReference>
<feature type="transmembrane region" description="Helical" evidence="6">
    <location>
        <begin position="211"/>
        <end position="233"/>
    </location>
</feature>
<gene>
    <name evidence="7" type="ordered locus">Sterm_3539</name>
</gene>
<dbReference type="AlphaFoldDB" id="D1AQW3"/>
<dbReference type="eggNOG" id="COG1172">
    <property type="taxonomic scope" value="Bacteria"/>
</dbReference>
<feature type="transmembrane region" description="Helical" evidence="6">
    <location>
        <begin position="68"/>
        <end position="85"/>
    </location>
</feature>
<keyword evidence="5 6" id="KW-0472">Membrane</keyword>
<dbReference type="HOGENOM" id="CLU_028880_2_2_0"/>
<feature type="transmembrane region" description="Helical" evidence="6">
    <location>
        <begin position="289"/>
        <end position="308"/>
    </location>
</feature>
<feature type="transmembrane region" description="Helical" evidence="6">
    <location>
        <begin position="12"/>
        <end position="31"/>
    </location>
</feature>
<feature type="transmembrane region" description="Helical" evidence="6">
    <location>
        <begin position="91"/>
        <end position="113"/>
    </location>
</feature>
<reference evidence="8" key="1">
    <citation type="submission" date="2009-09" db="EMBL/GenBank/DDBJ databases">
        <title>The complete chromosome of Sebaldella termitidis ATCC 33386.</title>
        <authorList>
            <consortium name="US DOE Joint Genome Institute (JGI-PGF)"/>
            <person name="Lucas S."/>
            <person name="Copeland A."/>
            <person name="Lapidus A."/>
            <person name="Glavina del Rio T."/>
            <person name="Dalin E."/>
            <person name="Tice H."/>
            <person name="Bruce D."/>
            <person name="Goodwin L."/>
            <person name="Pitluck S."/>
            <person name="Kyrpides N."/>
            <person name="Mavromatis K."/>
            <person name="Ivanova N."/>
            <person name="Mikhailova N."/>
            <person name="Sims D."/>
            <person name="Meincke L."/>
            <person name="Brettin T."/>
            <person name="Detter J.C."/>
            <person name="Han C."/>
            <person name="Larimer F."/>
            <person name="Land M."/>
            <person name="Hauser L."/>
            <person name="Markowitz V."/>
            <person name="Cheng J.F."/>
            <person name="Hugenholtz P."/>
            <person name="Woyke T."/>
            <person name="Wu D."/>
            <person name="Eisen J.A."/>
        </authorList>
    </citation>
    <scope>NUCLEOTIDE SEQUENCE [LARGE SCALE GENOMIC DNA]</scope>
    <source>
        <strain evidence="8">ATCC 33386 / NCTC 11300</strain>
    </source>
</reference>
<proteinExistence type="predicted"/>
<dbReference type="Proteomes" id="UP000000845">
    <property type="component" value="Chromosome"/>
</dbReference>
<feature type="transmembrane region" description="Helical" evidence="6">
    <location>
        <begin position="43"/>
        <end position="63"/>
    </location>
</feature>
<keyword evidence="4 6" id="KW-1133">Transmembrane helix</keyword>
<dbReference type="RefSeq" id="WP_012862955.1">
    <property type="nucleotide sequence ID" value="NC_013517.1"/>
</dbReference>
<name>D1AQW3_SEBTE</name>
<dbReference type="GO" id="GO:0005886">
    <property type="term" value="C:plasma membrane"/>
    <property type="evidence" value="ECO:0007669"/>
    <property type="project" value="UniProtKB-SubCell"/>
</dbReference>
<sequence>MEMINFKKIFKMYGGILIGLIALIAVFSFLSPSFREFNNILNIILQVSIIAISAFGMTFALIIAGIDLSIGSIIALSGTSAALLLNLKVPFALALALCLLMGVILGFINGFLISKAEIPAFIVTVATMGIFRGIAYILTGGGPVQIANEKFLYLGNEKLFGIPFPIVILIVVFIIMNIILGKTKFGRQAYIIGGNEEAALYSGINVKKVKVYIYMLIGLLASLSGIILASRLYSGQPNSANGYELDAIAAAVLGGTSLSGGYGTITGTFIGAIIIGVINNGMNLLNITYFYQLIVKGLVIILAVYFDVQSKKKKK</sequence>
<evidence type="ECO:0000313" key="7">
    <source>
        <dbReference type="EMBL" id="ACZ10373.1"/>
    </source>
</evidence>
<dbReference type="InterPro" id="IPR001851">
    <property type="entry name" value="ABC_transp_permease"/>
</dbReference>
<evidence type="ECO:0000256" key="2">
    <source>
        <dbReference type="ARBA" id="ARBA00022475"/>
    </source>
</evidence>
<evidence type="ECO:0000256" key="3">
    <source>
        <dbReference type="ARBA" id="ARBA00022692"/>
    </source>
</evidence>
<comment type="subcellular location">
    <subcellularLocation>
        <location evidence="1">Cell membrane</location>
        <topology evidence="1">Multi-pass membrane protein</topology>
    </subcellularLocation>
</comment>
<evidence type="ECO:0000256" key="1">
    <source>
        <dbReference type="ARBA" id="ARBA00004651"/>
    </source>
</evidence>
<dbReference type="PANTHER" id="PTHR32196">
    <property type="entry name" value="ABC TRANSPORTER PERMEASE PROTEIN YPHD-RELATED-RELATED"/>
    <property type="match status" value="1"/>
</dbReference>
<dbReference type="GO" id="GO:0022857">
    <property type="term" value="F:transmembrane transporter activity"/>
    <property type="evidence" value="ECO:0007669"/>
    <property type="project" value="InterPro"/>
</dbReference>
<accession>D1AQW3</accession>
<evidence type="ECO:0000256" key="6">
    <source>
        <dbReference type="SAM" id="Phobius"/>
    </source>
</evidence>
<dbReference type="KEGG" id="str:Sterm_3539"/>